<comment type="subunit">
    <text evidence="8">Part of the nuclear pore complex (NPC). The NPC has an eight-fold symmetrical structure comprising a central transport channel and two rings, the cytoplasmic and nuclear rings, to which eight filaments are attached. The cytoplasmic filaments have loose ends, while the nuclear filaments are joined in a distal ring, forming a nuclear basket. NPCs are highly dynamic in configuration and composition, and can be devided in 3 subcomplexes, the NUP62 subcomplex, the NUP107-160 subcomplex and the NUP93 subcomplex, containing approximately 30 different nucleoporin proteins.</text>
</comment>
<evidence type="ECO:0000256" key="6">
    <source>
        <dbReference type="ARBA" id="ARBA00023132"/>
    </source>
</evidence>
<dbReference type="FunFam" id="3.30.1610.10:FF:000002">
    <property type="entry name" value="nuclear pore complex protein NUP98A"/>
    <property type="match status" value="1"/>
</dbReference>
<name>A0AAV6WLW9_9LAMI</name>
<dbReference type="GO" id="GO:0008139">
    <property type="term" value="F:nuclear localization sequence binding"/>
    <property type="evidence" value="ECO:0007669"/>
    <property type="project" value="TreeGrafter"/>
</dbReference>
<evidence type="ECO:0000256" key="7">
    <source>
        <dbReference type="ARBA" id="ARBA00023242"/>
    </source>
</evidence>
<keyword evidence="3" id="KW-0509">mRNA transport</keyword>
<feature type="compositionally biased region" description="Low complexity" evidence="9">
    <location>
        <begin position="253"/>
        <end position="274"/>
    </location>
</feature>
<keyword evidence="5" id="KW-0811">Translocation</keyword>
<dbReference type="Gene3D" id="1.10.10.2360">
    <property type="match status" value="1"/>
</dbReference>
<dbReference type="GO" id="GO:0048573">
    <property type="term" value="P:photoperiodism, flowering"/>
    <property type="evidence" value="ECO:0007669"/>
    <property type="project" value="UniProtKB-ARBA"/>
</dbReference>
<evidence type="ECO:0000256" key="8">
    <source>
        <dbReference type="ARBA" id="ARBA00065263"/>
    </source>
</evidence>
<keyword evidence="2" id="KW-0813">Transport</keyword>
<dbReference type="GO" id="GO:0000973">
    <property type="term" value="P:post-transcriptional tethering of RNA polymerase II gene DNA at nuclear periphery"/>
    <property type="evidence" value="ECO:0007669"/>
    <property type="project" value="TreeGrafter"/>
</dbReference>
<evidence type="ECO:0000313" key="11">
    <source>
        <dbReference type="EMBL" id="KAG8369001.1"/>
    </source>
</evidence>
<dbReference type="SUPFAM" id="SSF82215">
    <property type="entry name" value="C-terminal autoproteolytic domain of nucleoporin nup98"/>
    <property type="match status" value="1"/>
</dbReference>
<dbReference type="PANTHER" id="PTHR23198:SF19">
    <property type="entry name" value="NUCLEAR PORE COMPLEX PROTEIN NUP98A-LIKE ISOFORM X1"/>
    <property type="match status" value="1"/>
</dbReference>
<evidence type="ECO:0000256" key="3">
    <source>
        <dbReference type="ARBA" id="ARBA00022816"/>
    </source>
</evidence>
<dbReference type="EMBL" id="WHWC01000015">
    <property type="protein sequence ID" value="KAG8369001.1"/>
    <property type="molecule type" value="Genomic_DNA"/>
</dbReference>
<reference evidence="11" key="1">
    <citation type="submission" date="2019-10" db="EMBL/GenBank/DDBJ databases">
        <authorList>
            <person name="Zhang R."/>
            <person name="Pan Y."/>
            <person name="Wang J."/>
            <person name="Ma R."/>
            <person name="Yu S."/>
        </authorList>
    </citation>
    <scope>NUCLEOTIDE SEQUENCE</scope>
    <source>
        <strain evidence="11">LA-IB0</strain>
        <tissue evidence="11">Leaf</tissue>
    </source>
</reference>
<dbReference type="InterPro" id="IPR007230">
    <property type="entry name" value="Nup98_auto-Pept-S59_dom"/>
</dbReference>
<keyword evidence="4" id="KW-0653">Protein transport</keyword>
<feature type="region of interest" description="Disordered" evidence="9">
    <location>
        <begin position="301"/>
        <end position="396"/>
    </location>
</feature>
<evidence type="ECO:0000256" key="2">
    <source>
        <dbReference type="ARBA" id="ARBA00022448"/>
    </source>
</evidence>
<dbReference type="GO" id="GO:0044614">
    <property type="term" value="C:nuclear pore cytoplasmic filaments"/>
    <property type="evidence" value="ECO:0007669"/>
    <property type="project" value="TreeGrafter"/>
</dbReference>
<sequence>MAISSTSTSFHGSNFNNPFGETIKSSTTPFFATSTPGFNGTTTFGGIGSTAAANGNYQRRGRAIASYSATPEVDQNDRFSTLKINSISAMPIYEDTSHEELRFEDYESRVKGSTFSFQNKGNAFQQSNCQFGPCTVPVPSSQFTFGSTHVSDCSAKSQCGSTGKVFGVSPPFTSGGSIGNNVDQAPRNTGAPSSIFGVPNILTFGPPSASSGFQTSIFGAPSSSVFEASNMPSFQVSTTPGFGVRPTPSFWSTSTSVSSTLSGPQSNSNPFKSNPSPPKSHAFIYPNTTVSSTFVNPFSPQSQAFSPHATPNNSTSLNPFPPQSQAFSSHTIPNSTSPNPFPPQSQAFRSHTIPNSTYLNPFLPQSQPFSPHTTPNSASLNPFSPQSQAFSPHTTVVSSMPTFTPSMNPSASIPLSVSTPANNCQWPKMSSTFASPVSIFSSSKPSSTVSPSMQSTSVTGFGPWSSIPNASQTTEKEFSFSTTNLSQPSQEKASSGLTTVTEFDNQNLNGPQDVSSTTASMQPSLVANPFATQSSVEISSGRPDAVTSIQHGISSIPVSNKSSCDTRASLMRIRHVSLRHKRLPAQRHNYQSSDPKVPFFSYKEDIPCLVAPFLPRENPRACFTNSLSGQDHTTLPTYTGSKEISIQGEDSSTRVNKTHDDDVLSLMPKLPDGEYYTEPSIPELMVKERASPGCLSHVKNFIVGRQGYGSIKFLGDTDIRGLDLESIVQFNNREVVVYVDDRKKPAIGESLNKPAEVTLLNVKCISKKTGRQYVDGHQVQSYKEMLIKKGGEQGADFVSYDPVRGEWKFRVKHF</sequence>
<evidence type="ECO:0000256" key="1">
    <source>
        <dbReference type="ARBA" id="ARBA00004567"/>
    </source>
</evidence>
<dbReference type="GO" id="GO:0003723">
    <property type="term" value="F:RNA binding"/>
    <property type="evidence" value="ECO:0007669"/>
    <property type="project" value="TreeGrafter"/>
</dbReference>
<evidence type="ECO:0000256" key="4">
    <source>
        <dbReference type="ARBA" id="ARBA00022927"/>
    </source>
</evidence>
<comment type="caution">
    <text evidence="11">The sequence shown here is derived from an EMBL/GenBank/DDBJ whole genome shotgun (WGS) entry which is preliminary data.</text>
</comment>
<evidence type="ECO:0000256" key="5">
    <source>
        <dbReference type="ARBA" id="ARBA00023010"/>
    </source>
</evidence>
<comment type="subcellular location">
    <subcellularLocation>
        <location evidence="1">Nucleus</location>
        <location evidence="1">Nuclear pore complex</location>
    </subcellularLocation>
</comment>
<dbReference type="GO" id="GO:0051028">
    <property type="term" value="P:mRNA transport"/>
    <property type="evidence" value="ECO:0007669"/>
    <property type="project" value="UniProtKB-KW"/>
</dbReference>
<proteinExistence type="predicted"/>
<dbReference type="GO" id="GO:0006606">
    <property type="term" value="P:protein import into nucleus"/>
    <property type="evidence" value="ECO:0007669"/>
    <property type="project" value="TreeGrafter"/>
</dbReference>
<dbReference type="Gene3D" id="3.30.1610.10">
    <property type="entry name" value="Peptidase S59, nucleoporin"/>
    <property type="match status" value="1"/>
</dbReference>
<evidence type="ECO:0000259" key="10">
    <source>
        <dbReference type="PROSITE" id="PS51434"/>
    </source>
</evidence>
<dbReference type="Pfam" id="PF04096">
    <property type="entry name" value="Nucleoporin2"/>
    <property type="match status" value="1"/>
</dbReference>
<dbReference type="InterPro" id="IPR036903">
    <property type="entry name" value="Nup98_auto-Pept-S59_dom_sf"/>
</dbReference>
<feature type="domain" description="Peptidase S59" evidence="10">
    <location>
        <begin position="672"/>
        <end position="814"/>
    </location>
</feature>
<keyword evidence="7" id="KW-0539">Nucleus</keyword>
<dbReference type="InterPro" id="IPR037665">
    <property type="entry name" value="Nucleoporin_S59-like"/>
</dbReference>
<dbReference type="Proteomes" id="UP000826271">
    <property type="component" value="Unassembled WGS sequence"/>
</dbReference>
<organism evidence="11 12">
    <name type="scientific">Buddleja alternifolia</name>
    <dbReference type="NCBI Taxonomy" id="168488"/>
    <lineage>
        <taxon>Eukaryota</taxon>
        <taxon>Viridiplantae</taxon>
        <taxon>Streptophyta</taxon>
        <taxon>Embryophyta</taxon>
        <taxon>Tracheophyta</taxon>
        <taxon>Spermatophyta</taxon>
        <taxon>Magnoliopsida</taxon>
        <taxon>eudicotyledons</taxon>
        <taxon>Gunneridae</taxon>
        <taxon>Pentapetalae</taxon>
        <taxon>asterids</taxon>
        <taxon>lamiids</taxon>
        <taxon>Lamiales</taxon>
        <taxon>Scrophulariaceae</taxon>
        <taxon>Buddlejeae</taxon>
        <taxon>Buddleja</taxon>
    </lineage>
</organism>
<dbReference type="AlphaFoldDB" id="A0AAV6WLW9"/>
<protein>
    <recommendedName>
        <fullName evidence="10">Peptidase S59 domain-containing protein</fullName>
    </recommendedName>
</protein>
<keyword evidence="6" id="KW-0906">Nuclear pore complex</keyword>
<dbReference type="GO" id="GO:0017056">
    <property type="term" value="F:structural constituent of nuclear pore"/>
    <property type="evidence" value="ECO:0007669"/>
    <property type="project" value="InterPro"/>
</dbReference>
<feature type="region of interest" description="Disordered" evidence="9">
    <location>
        <begin position="444"/>
        <end position="463"/>
    </location>
</feature>
<feature type="region of interest" description="Disordered" evidence="9">
    <location>
        <begin position="253"/>
        <end position="283"/>
    </location>
</feature>
<dbReference type="GO" id="GO:0006405">
    <property type="term" value="P:RNA export from nucleus"/>
    <property type="evidence" value="ECO:0007669"/>
    <property type="project" value="TreeGrafter"/>
</dbReference>
<keyword evidence="12" id="KW-1185">Reference proteome</keyword>
<evidence type="ECO:0000313" key="12">
    <source>
        <dbReference type="Proteomes" id="UP000826271"/>
    </source>
</evidence>
<dbReference type="PROSITE" id="PS51434">
    <property type="entry name" value="NUP_C"/>
    <property type="match status" value="1"/>
</dbReference>
<accession>A0AAV6WLW9</accession>
<gene>
    <name evidence="11" type="ORF">BUALT_Bualt15G0104800</name>
</gene>
<dbReference type="PANTHER" id="PTHR23198">
    <property type="entry name" value="NUCLEOPORIN"/>
    <property type="match status" value="1"/>
</dbReference>
<feature type="compositionally biased region" description="Low complexity" evidence="9">
    <location>
        <begin position="444"/>
        <end position="458"/>
    </location>
</feature>
<evidence type="ECO:0000256" key="9">
    <source>
        <dbReference type="SAM" id="MobiDB-lite"/>
    </source>
</evidence>
<dbReference type="GO" id="GO:0034398">
    <property type="term" value="P:telomere tethering at nuclear periphery"/>
    <property type="evidence" value="ECO:0007669"/>
    <property type="project" value="TreeGrafter"/>
</dbReference>